<reference evidence="2" key="1">
    <citation type="submission" date="2021-01" db="EMBL/GenBank/DDBJ databases">
        <authorList>
            <person name="Corre E."/>
            <person name="Pelletier E."/>
            <person name="Niang G."/>
            <person name="Scheremetjew M."/>
            <person name="Finn R."/>
            <person name="Kale V."/>
            <person name="Holt S."/>
            <person name="Cochrane G."/>
            <person name="Meng A."/>
            <person name="Brown T."/>
            <person name="Cohen L."/>
        </authorList>
    </citation>
    <scope>NUCLEOTIDE SEQUENCE</scope>
    <source>
        <strain evidence="2">CCMP325</strain>
    </source>
</reference>
<accession>A0A7S0ESU1</accession>
<dbReference type="PANTHER" id="PTHR32060:SF22">
    <property type="entry name" value="CARBOXYL-TERMINAL-PROCESSING PEPTIDASE 3, CHLOROPLASTIC"/>
    <property type="match status" value="1"/>
</dbReference>
<dbReference type="GO" id="GO:0004175">
    <property type="term" value="F:endopeptidase activity"/>
    <property type="evidence" value="ECO:0007669"/>
    <property type="project" value="TreeGrafter"/>
</dbReference>
<organism evidence="2">
    <name type="scientific">Hanusia phi</name>
    <dbReference type="NCBI Taxonomy" id="3032"/>
    <lineage>
        <taxon>Eukaryota</taxon>
        <taxon>Cryptophyceae</taxon>
        <taxon>Pyrenomonadales</taxon>
        <taxon>Geminigeraceae</taxon>
        <taxon>Hanusia</taxon>
    </lineage>
</organism>
<evidence type="ECO:0000259" key="1">
    <source>
        <dbReference type="PROSITE" id="PS50106"/>
    </source>
</evidence>
<dbReference type="InterPro" id="IPR001478">
    <property type="entry name" value="PDZ"/>
</dbReference>
<dbReference type="InterPro" id="IPR036034">
    <property type="entry name" value="PDZ_sf"/>
</dbReference>
<feature type="domain" description="PDZ" evidence="1">
    <location>
        <begin position="75"/>
        <end position="150"/>
    </location>
</feature>
<dbReference type="SUPFAM" id="SSF50156">
    <property type="entry name" value="PDZ domain-like"/>
    <property type="match status" value="2"/>
</dbReference>
<name>A0A7S0ESU1_9CRYP</name>
<protein>
    <recommendedName>
        <fullName evidence="1">PDZ domain-containing protein</fullName>
    </recommendedName>
</protein>
<dbReference type="PROSITE" id="PS50106">
    <property type="entry name" value="PDZ"/>
    <property type="match status" value="1"/>
</dbReference>
<dbReference type="PANTHER" id="PTHR32060">
    <property type="entry name" value="TAIL-SPECIFIC PROTEASE"/>
    <property type="match status" value="1"/>
</dbReference>
<evidence type="ECO:0000313" key="2">
    <source>
        <dbReference type="EMBL" id="CAD8492463.1"/>
    </source>
</evidence>
<dbReference type="Pfam" id="PF17820">
    <property type="entry name" value="PDZ_6"/>
    <property type="match status" value="1"/>
</dbReference>
<proteinExistence type="predicted"/>
<dbReference type="AlphaFoldDB" id="A0A7S0ESU1"/>
<dbReference type="InterPro" id="IPR041489">
    <property type="entry name" value="PDZ_6"/>
</dbReference>
<sequence length="305" mass="33779">MSQKFDTSSFQPQVDSAWYAPVLEWGQSLMSFGETTAQTKPDEGRGVFFETLNAQKDRDPVNFTGWSASSHEELLASFKKDGRSKSIASKTHDVGMILQLDEDTAMPVVVALLPGGPADSCGQIRRGDYLTVIDGIITSDLLLQYVEELLSGPVDSEVNLDFARFDDEEDDPRSFSVTLMRESKRSQGESKELEGGVGIVFETSVIDGSCSIKRCVYNGPAHRSGVLENGDILYNIDEVCVHRRGVHVVAKLLFGPVGSVVNLCFLRGRRKYITVNLTRERINHHTDVMGLLRHAQYSLTQSKIT</sequence>
<dbReference type="EMBL" id="HBEO01022231">
    <property type="protein sequence ID" value="CAD8492463.1"/>
    <property type="molecule type" value="Transcribed_RNA"/>
</dbReference>
<dbReference type="Gene3D" id="2.30.42.10">
    <property type="match status" value="2"/>
</dbReference>
<dbReference type="SMART" id="SM00228">
    <property type="entry name" value="PDZ"/>
    <property type="match status" value="2"/>
</dbReference>
<gene>
    <name evidence="2" type="ORF">HPHI1048_LOCUS15047</name>
</gene>